<protein>
    <submittedName>
        <fullName evidence="1">Uncharacterized protein</fullName>
    </submittedName>
</protein>
<dbReference type="AlphaFoldDB" id="A0A9P5Z7C3"/>
<reference evidence="1" key="1">
    <citation type="submission" date="2020-11" db="EMBL/GenBank/DDBJ databases">
        <authorList>
            <consortium name="DOE Joint Genome Institute"/>
            <person name="Ahrendt S."/>
            <person name="Riley R."/>
            <person name="Andreopoulos W."/>
            <person name="Labutti K."/>
            <person name="Pangilinan J."/>
            <person name="Ruiz-Duenas F.J."/>
            <person name="Barrasa J.M."/>
            <person name="Sanchez-Garcia M."/>
            <person name="Camarero S."/>
            <person name="Miyauchi S."/>
            <person name="Serrano A."/>
            <person name="Linde D."/>
            <person name="Babiker R."/>
            <person name="Drula E."/>
            <person name="Ayuso-Fernandez I."/>
            <person name="Pacheco R."/>
            <person name="Padilla G."/>
            <person name="Ferreira P."/>
            <person name="Barriuso J."/>
            <person name="Kellner H."/>
            <person name="Castanera R."/>
            <person name="Alfaro M."/>
            <person name="Ramirez L."/>
            <person name="Pisabarro A.G."/>
            <person name="Kuo A."/>
            <person name="Tritt A."/>
            <person name="Lipzen A."/>
            <person name="He G."/>
            <person name="Yan M."/>
            <person name="Ng V."/>
            <person name="Cullen D."/>
            <person name="Martin F."/>
            <person name="Rosso M.-N."/>
            <person name="Henrissat B."/>
            <person name="Hibbett D."/>
            <person name="Martinez A.T."/>
            <person name="Grigoriev I.V."/>
        </authorList>
    </citation>
    <scope>NUCLEOTIDE SEQUENCE</scope>
    <source>
        <strain evidence="1">CIRM-BRFM 674</strain>
    </source>
</reference>
<sequence>ATLGWAFKGLELYVCVIVSEATLSGASSPYPIKQLSTRVLRALYLRSTSPSKSPPILAPRWR</sequence>
<keyword evidence="2" id="KW-1185">Reference proteome</keyword>
<name>A0A9P5Z7C3_9AGAR</name>
<evidence type="ECO:0000313" key="2">
    <source>
        <dbReference type="Proteomes" id="UP000807469"/>
    </source>
</evidence>
<dbReference type="Proteomes" id="UP000807469">
    <property type="component" value="Unassembled WGS sequence"/>
</dbReference>
<comment type="caution">
    <text evidence="1">The sequence shown here is derived from an EMBL/GenBank/DDBJ whole genome shotgun (WGS) entry which is preliminary data.</text>
</comment>
<proteinExistence type="predicted"/>
<feature type="non-terminal residue" evidence="1">
    <location>
        <position position="1"/>
    </location>
</feature>
<organism evidence="1 2">
    <name type="scientific">Pholiota conissans</name>
    <dbReference type="NCBI Taxonomy" id="109636"/>
    <lineage>
        <taxon>Eukaryota</taxon>
        <taxon>Fungi</taxon>
        <taxon>Dikarya</taxon>
        <taxon>Basidiomycota</taxon>
        <taxon>Agaricomycotina</taxon>
        <taxon>Agaricomycetes</taxon>
        <taxon>Agaricomycetidae</taxon>
        <taxon>Agaricales</taxon>
        <taxon>Agaricineae</taxon>
        <taxon>Strophariaceae</taxon>
        <taxon>Pholiota</taxon>
    </lineage>
</organism>
<dbReference type="EMBL" id="MU155189">
    <property type="protein sequence ID" value="KAF9480781.1"/>
    <property type="molecule type" value="Genomic_DNA"/>
</dbReference>
<evidence type="ECO:0000313" key="1">
    <source>
        <dbReference type="EMBL" id="KAF9480781.1"/>
    </source>
</evidence>
<gene>
    <name evidence="1" type="ORF">BDN70DRAFT_877219</name>
</gene>
<accession>A0A9P5Z7C3</accession>